<dbReference type="Gene3D" id="1.10.510.10">
    <property type="entry name" value="Transferase(Phosphotransferase) domain 1"/>
    <property type="match status" value="1"/>
</dbReference>
<feature type="domain" description="Protein kinase" evidence="1">
    <location>
        <begin position="81"/>
        <end position="432"/>
    </location>
</feature>
<dbReference type="OMA" id="YAHRQVH"/>
<keyword evidence="3" id="KW-1185">Reference proteome</keyword>
<dbReference type="SUPFAM" id="SSF56112">
    <property type="entry name" value="Protein kinase-like (PK-like)"/>
    <property type="match status" value="1"/>
</dbReference>
<protein>
    <submittedName>
        <fullName evidence="2">Serine/threonine protein kinase</fullName>
    </submittedName>
</protein>
<dbReference type="InterPro" id="IPR011009">
    <property type="entry name" value="Kinase-like_dom_sf"/>
</dbReference>
<dbReference type="EMBL" id="KK583204">
    <property type="protein sequence ID" value="KDO29878.1"/>
    <property type="molecule type" value="Genomic_DNA"/>
</dbReference>
<evidence type="ECO:0000313" key="3">
    <source>
        <dbReference type="Proteomes" id="UP000030745"/>
    </source>
</evidence>
<dbReference type="Pfam" id="PF00069">
    <property type="entry name" value="Pkinase"/>
    <property type="match status" value="1"/>
</dbReference>
<dbReference type="InterPro" id="IPR000719">
    <property type="entry name" value="Prot_kinase_dom"/>
</dbReference>
<dbReference type="VEuPathDB" id="FungiDB:SPRG_04945"/>
<dbReference type="PANTHER" id="PTHR24348:SF68">
    <property type="entry name" value="SERINE_THREONINE-PROTEIN KINASE ATG1C"/>
    <property type="match status" value="1"/>
</dbReference>
<dbReference type="Proteomes" id="UP000030745">
    <property type="component" value="Unassembled WGS sequence"/>
</dbReference>
<dbReference type="GO" id="GO:0004674">
    <property type="term" value="F:protein serine/threonine kinase activity"/>
    <property type="evidence" value="ECO:0007669"/>
    <property type="project" value="UniProtKB-KW"/>
</dbReference>
<keyword evidence="2" id="KW-0418">Kinase</keyword>
<gene>
    <name evidence="2" type="ORF">SPRG_04945</name>
</gene>
<dbReference type="GO" id="GO:0005737">
    <property type="term" value="C:cytoplasm"/>
    <property type="evidence" value="ECO:0007669"/>
    <property type="project" value="TreeGrafter"/>
</dbReference>
<proteinExistence type="predicted"/>
<dbReference type="AlphaFoldDB" id="A0A067CH98"/>
<dbReference type="OrthoDB" id="4062651at2759"/>
<sequence length="464" mass="52036">MTDDRQRWSASMLTFRGYTRLNDILTDEEHKHLDKKNLEHLQYVRVRHSGLNCANPTEIAMPAICLPLDRLGGAIALRDYNDVQAIIGRCRCGYVCQAYYFTRDKFGNSWKAIALKVMDKNLIAIERDDIGNEVRIMAQLQPHGMSTPLRSKHVLRWATTACARNEYIATDYVASGSLSSFLRRAYESMLKKHAQSALLPLDLRHRVAREFLETVALPLYGSILQGLVYIHTQGVCHLDIDPYNIAVGREHGPEPGSPYHYFATYIDFGSSQLLDGRLLVGAGRENPAIKAKITYRSPELKTNAQERTRYINYVKHHRGAMSLQEERREMPKGFDGRASDLYSVGVVGIELLLYGFQLPGFLGSAFVSTSSNPKWRDFFVEHFDKSGVCPTPCLFCDHKITLPESAVQILLRLVGLDVKARGSADQAALEWMAAHGDKTDMTAAQYDGVVMDDVDMASHSASSA</sequence>
<dbReference type="SMART" id="SM00220">
    <property type="entry name" value="S_TKc"/>
    <property type="match status" value="1"/>
</dbReference>
<dbReference type="RefSeq" id="XP_012199473.1">
    <property type="nucleotide sequence ID" value="XM_012344083.1"/>
</dbReference>
<dbReference type="PANTHER" id="PTHR24348">
    <property type="entry name" value="SERINE/THREONINE-PROTEIN KINASE UNC-51-RELATED"/>
    <property type="match status" value="1"/>
</dbReference>
<keyword evidence="2" id="KW-0723">Serine/threonine-protein kinase</keyword>
<accession>A0A067CH98</accession>
<evidence type="ECO:0000313" key="2">
    <source>
        <dbReference type="EMBL" id="KDO29878.1"/>
    </source>
</evidence>
<reference evidence="2 3" key="1">
    <citation type="journal article" date="2013" name="PLoS Genet.">
        <title>Distinctive expansion of potential virulence genes in the genome of the oomycete fish pathogen Saprolegnia parasitica.</title>
        <authorList>
            <person name="Jiang R.H."/>
            <person name="de Bruijn I."/>
            <person name="Haas B.J."/>
            <person name="Belmonte R."/>
            <person name="Lobach L."/>
            <person name="Christie J."/>
            <person name="van den Ackerveken G."/>
            <person name="Bottin A."/>
            <person name="Bulone V."/>
            <person name="Diaz-Moreno S.M."/>
            <person name="Dumas B."/>
            <person name="Fan L."/>
            <person name="Gaulin E."/>
            <person name="Govers F."/>
            <person name="Grenville-Briggs L.J."/>
            <person name="Horner N.R."/>
            <person name="Levin J.Z."/>
            <person name="Mammella M."/>
            <person name="Meijer H.J."/>
            <person name="Morris P."/>
            <person name="Nusbaum C."/>
            <person name="Oome S."/>
            <person name="Phillips A.J."/>
            <person name="van Rooyen D."/>
            <person name="Rzeszutek E."/>
            <person name="Saraiva M."/>
            <person name="Secombes C.J."/>
            <person name="Seidl M.F."/>
            <person name="Snel B."/>
            <person name="Stassen J.H."/>
            <person name="Sykes S."/>
            <person name="Tripathy S."/>
            <person name="van den Berg H."/>
            <person name="Vega-Arreguin J.C."/>
            <person name="Wawra S."/>
            <person name="Young S.K."/>
            <person name="Zeng Q."/>
            <person name="Dieguez-Uribeondo J."/>
            <person name="Russ C."/>
            <person name="Tyler B.M."/>
            <person name="van West P."/>
        </authorList>
    </citation>
    <scope>NUCLEOTIDE SEQUENCE [LARGE SCALE GENOMIC DNA]</scope>
    <source>
        <strain evidence="2 3">CBS 223.65</strain>
    </source>
</reference>
<dbReference type="KEGG" id="spar:SPRG_04945"/>
<dbReference type="InterPro" id="IPR045269">
    <property type="entry name" value="Atg1-like"/>
</dbReference>
<organism evidence="2 3">
    <name type="scientific">Saprolegnia parasitica (strain CBS 223.65)</name>
    <dbReference type="NCBI Taxonomy" id="695850"/>
    <lineage>
        <taxon>Eukaryota</taxon>
        <taxon>Sar</taxon>
        <taxon>Stramenopiles</taxon>
        <taxon>Oomycota</taxon>
        <taxon>Saprolegniomycetes</taxon>
        <taxon>Saprolegniales</taxon>
        <taxon>Saprolegniaceae</taxon>
        <taxon>Saprolegnia</taxon>
    </lineage>
</organism>
<evidence type="ECO:0000259" key="1">
    <source>
        <dbReference type="PROSITE" id="PS50011"/>
    </source>
</evidence>
<name>A0A067CH98_SAPPC</name>
<dbReference type="GO" id="GO:0005524">
    <property type="term" value="F:ATP binding"/>
    <property type="evidence" value="ECO:0007669"/>
    <property type="project" value="InterPro"/>
</dbReference>
<dbReference type="GeneID" id="24127360"/>
<dbReference type="GO" id="GO:0010506">
    <property type="term" value="P:regulation of autophagy"/>
    <property type="evidence" value="ECO:0007669"/>
    <property type="project" value="InterPro"/>
</dbReference>
<dbReference type="PROSITE" id="PS50011">
    <property type="entry name" value="PROTEIN_KINASE_DOM"/>
    <property type="match status" value="1"/>
</dbReference>
<keyword evidence="2" id="KW-0808">Transferase</keyword>